<dbReference type="RefSeq" id="WP_034828279.1">
    <property type="nucleotide sequence ID" value="NZ_AWFA01000045.1"/>
</dbReference>
<dbReference type="PRINTS" id="PR00455">
    <property type="entry name" value="HTHTETR"/>
</dbReference>
<dbReference type="Gene3D" id="1.10.357.10">
    <property type="entry name" value="Tetracycline Repressor, domain 2"/>
    <property type="match status" value="1"/>
</dbReference>
<evidence type="ECO:0000313" key="2">
    <source>
        <dbReference type="EMBL" id="RAN31704.1"/>
    </source>
</evidence>
<dbReference type="eggNOG" id="COG1309">
    <property type="taxonomic scope" value="Bacteria"/>
</dbReference>
<proteinExistence type="predicted"/>
<protein>
    <submittedName>
        <fullName evidence="2">Uncharacterized protein</fullName>
    </submittedName>
</protein>
<dbReference type="PANTHER" id="PTHR30055:SF201">
    <property type="entry name" value="TRANSCRIPTIONAL REGULATORY PROTEIN"/>
    <property type="match status" value="1"/>
</dbReference>
<dbReference type="InterPro" id="IPR009057">
    <property type="entry name" value="Homeodomain-like_sf"/>
</dbReference>
<dbReference type="AlphaFoldDB" id="A0A062TWD6"/>
<dbReference type="PROSITE" id="PS50977">
    <property type="entry name" value="HTH_TETR_2"/>
    <property type="match status" value="1"/>
</dbReference>
<comment type="caution">
    <text evidence="2">The sequence shown here is derived from an EMBL/GenBank/DDBJ whole genome shotgun (WGS) entry which is preliminary data.</text>
</comment>
<name>A0A062TWD6_9PROT</name>
<accession>A0A328JQE3</accession>
<keyword evidence="1" id="KW-0238">DNA-binding</keyword>
<dbReference type="PROSITE" id="PS01081">
    <property type="entry name" value="HTH_TETR_1"/>
    <property type="match status" value="1"/>
</dbReference>
<accession>A0A062TWD6</accession>
<evidence type="ECO:0000313" key="3">
    <source>
        <dbReference type="Proteomes" id="UP000249123"/>
    </source>
</evidence>
<gene>
    <name evidence="2" type="ORF">HY3_03780</name>
</gene>
<reference evidence="2 3" key="1">
    <citation type="submission" date="2013-04" db="EMBL/GenBank/DDBJ databases">
        <title>Hyphomonas sp. T24B3 Genome Sequencing.</title>
        <authorList>
            <person name="Lai Q."/>
            <person name="Shao Z."/>
        </authorList>
    </citation>
    <scope>NUCLEOTIDE SEQUENCE [LARGE SCALE GENOMIC DNA]</scope>
    <source>
        <strain evidence="2 3">T24B3</strain>
    </source>
</reference>
<dbReference type="GO" id="GO:0000976">
    <property type="term" value="F:transcription cis-regulatory region binding"/>
    <property type="evidence" value="ECO:0007669"/>
    <property type="project" value="TreeGrafter"/>
</dbReference>
<dbReference type="STRING" id="1280941.HY2_04085"/>
<dbReference type="Pfam" id="PF00440">
    <property type="entry name" value="TetR_N"/>
    <property type="match status" value="1"/>
</dbReference>
<evidence type="ECO:0000256" key="1">
    <source>
        <dbReference type="ARBA" id="ARBA00023125"/>
    </source>
</evidence>
<keyword evidence="3" id="KW-1185">Reference proteome</keyword>
<dbReference type="OrthoDB" id="9808189at2"/>
<dbReference type="InterPro" id="IPR023772">
    <property type="entry name" value="DNA-bd_HTH_TetR-type_CS"/>
</dbReference>
<organism evidence="2 3">
    <name type="scientific">Hyphomonas pacifica</name>
    <dbReference type="NCBI Taxonomy" id="1280941"/>
    <lineage>
        <taxon>Bacteria</taxon>
        <taxon>Pseudomonadati</taxon>
        <taxon>Pseudomonadota</taxon>
        <taxon>Alphaproteobacteria</taxon>
        <taxon>Hyphomonadales</taxon>
        <taxon>Hyphomonadaceae</taxon>
        <taxon>Hyphomonas</taxon>
    </lineage>
</organism>
<dbReference type="EMBL" id="AWFB01000045">
    <property type="protein sequence ID" value="RAN31704.1"/>
    <property type="molecule type" value="Genomic_DNA"/>
</dbReference>
<dbReference type="SUPFAM" id="SSF46689">
    <property type="entry name" value="Homeodomain-like"/>
    <property type="match status" value="1"/>
</dbReference>
<dbReference type="PANTHER" id="PTHR30055">
    <property type="entry name" value="HTH-TYPE TRANSCRIPTIONAL REGULATOR RUTR"/>
    <property type="match status" value="1"/>
</dbReference>
<dbReference type="GO" id="GO:0003700">
    <property type="term" value="F:DNA-binding transcription factor activity"/>
    <property type="evidence" value="ECO:0007669"/>
    <property type="project" value="TreeGrafter"/>
</dbReference>
<dbReference type="InterPro" id="IPR050109">
    <property type="entry name" value="HTH-type_TetR-like_transc_reg"/>
</dbReference>
<sequence length="205" mass="21721">MSSAETPAPRKRPVQARSALTVDAILTAAAHILEGEGMEGYTTNAIAARAGVSIGSLYQYFPNKEAITAALVLADAERLYEALQAASDGSAGAPFLARLEALLDVVIAHQMERPVLARMIDMEERRLAHDPALQAVHEAGFALVRQELQSSGLSLPFGLEASTVDVFAIVLGICDTAGERGETDGDGLKARIRHAVLSYLGLRPS</sequence>
<dbReference type="Proteomes" id="UP000249123">
    <property type="component" value="Unassembled WGS sequence"/>
</dbReference>
<dbReference type="InterPro" id="IPR001647">
    <property type="entry name" value="HTH_TetR"/>
</dbReference>